<dbReference type="EMBL" id="SDMP01000006">
    <property type="protein sequence ID" value="RYR51895.1"/>
    <property type="molecule type" value="Genomic_DNA"/>
</dbReference>
<organism evidence="2 3">
    <name type="scientific">Arachis hypogaea</name>
    <name type="common">Peanut</name>
    <dbReference type="NCBI Taxonomy" id="3818"/>
    <lineage>
        <taxon>Eukaryota</taxon>
        <taxon>Viridiplantae</taxon>
        <taxon>Streptophyta</taxon>
        <taxon>Embryophyta</taxon>
        <taxon>Tracheophyta</taxon>
        <taxon>Spermatophyta</taxon>
        <taxon>Magnoliopsida</taxon>
        <taxon>eudicotyledons</taxon>
        <taxon>Gunneridae</taxon>
        <taxon>Pentapetalae</taxon>
        <taxon>rosids</taxon>
        <taxon>fabids</taxon>
        <taxon>Fabales</taxon>
        <taxon>Fabaceae</taxon>
        <taxon>Papilionoideae</taxon>
        <taxon>50 kb inversion clade</taxon>
        <taxon>dalbergioids sensu lato</taxon>
        <taxon>Dalbergieae</taxon>
        <taxon>Pterocarpus clade</taxon>
        <taxon>Arachis</taxon>
    </lineage>
</organism>
<keyword evidence="1" id="KW-0812">Transmembrane</keyword>
<gene>
    <name evidence="2" type="ORF">Ahy_A06g026850</name>
</gene>
<evidence type="ECO:0000313" key="3">
    <source>
        <dbReference type="Proteomes" id="UP000289738"/>
    </source>
</evidence>
<sequence length="223" mass="25475">MRGCYSSNKDWPSLVLISELIGLLIFIISFTTLVFTCNPSILTELSGTPKPPTMEILALSVSGLNVSYTNKNVSAKWGVELVVQNPNLFSTLYLDHMVGMVLYKEEVIGVSSLEKKLIALGPMEHKFVSFKVWKKDWDIDDEDQPKVKEWVVENIMMDKHKEKINFSVQMGVWGKIKSSWWSSKSIIMNPRCMDLTINFVPMRGFGMLLDEEPIRCYVPMLDN</sequence>
<evidence type="ECO:0000313" key="2">
    <source>
        <dbReference type="EMBL" id="RYR51895.1"/>
    </source>
</evidence>
<evidence type="ECO:0008006" key="4">
    <source>
        <dbReference type="Google" id="ProtNLM"/>
    </source>
</evidence>
<feature type="transmembrane region" description="Helical" evidence="1">
    <location>
        <begin position="12"/>
        <end position="35"/>
    </location>
</feature>
<reference evidence="2 3" key="1">
    <citation type="submission" date="2019-01" db="EMBL/GenBank/DDBJ databases">
        <title>Sequencing of cultivated peanut Arachis hypogaea provides insights into genome evolution and oil improvement.</title>
        <authorList>
            <person name="Chen X."/>
        </authorList>
    </citation>
    <scope>NUCLEOTIDE SEQUENCE [LARGE SCALE GENOMIC DNA]</scope>
    <source>
        <strain evidence="3">cv. Fuhuasheng</strain>
        <tissue evidence="2">Leaves</tissue>
    </source>
</reference>
<dbReference type="Proteomes" id="UP000289738">
    <property type="component" value="Chromosome A06"/>
</dbReference>
<keyword evidence="3" id="KW-1185">Reference proteome</keyword>
<name>A0A445CLS6_ARAHY</name>
<accession>A0A445CLS6</accession>
<evidence type="ECO:0000256" key="1">
    <source>
        <dbReference type="SAM" id="Phobius"/>
    </source>
</evidence>
<comment type="caution">
    <text evidence="2">The sequence shown here is derived from an EMBL/GenBank/DDBJ whole genome shotgun (WGS) entry which is preliminary data.</text>
</comment>
<dbReference type="AlphaFoldDB" id="A0A445CLS6"/>
<proteinExistence type="predicted"/>
<keyword evidence="1" id="KW-1133">Transmembrane helix</keyword>
<keyword evidence="1" id="KW-0472">Membrane</keyword>
<protein>
    <recommendedName>
        <fullName evidence="4">Late embryogenesis abundant protein LEA-2 subgroup domain-containing protein</fullName>
    </recommendedName>
</protein>